<comment type="caution">
    <text evidence="2">The sequence shown here is derived from an EMBL/GenBank/DDBJ whole genome shotgun (WGS) entry which is preliminary data.</text>
</comment>
<dbReference type="EMBL" id="JBHSGQ010000004">
    <property type="protein sequence ID" value="MFC4725449.1"/>
    <property type="molecule type" value="Genomic_DNA"/>
</dbReference>
<evidence type="ECO:0000313" key="2">
    <source>
        <dbReference type="EMBL" id="MFC4725449.1"/>
    </source>
</evidence>
<protein>
    <submittedName>
        <fullName evidence="2">Helix-turn-helix domain-containing protein</fullName>
    </submittedName>
</protein>
<organism evidence="2 3">
    <name type="scientific">Glycocaulis abyssi</name>
    <dbReference type="NCBI Taxonomy" id="1433403"/>
    <lineage>
        <taxon>Bacteria</taxon>
        <taxon>Pseudomonadati</taxon>
        <taxon>Pseudomonadota</taxon>
        <taxon>Alphaproteobacteria</taxon>
        <taxon>Maricaulales</taxon>
        <taxon>Maricaulaceae</taxon>
        <taxon>Glycocaulis</taxon>
    </lineage>
</organism>
<sequence>MSEEYGARREGTPGRWGPALRALRLRSNMKQEDAASRLRVSQSYISRLENGVIEPSPDIVSRLRELLHNPVHRPLVDQLRAIVRHSPHAVALLACENDRVSVVEASARFHNAGPPFAAYSPSMEISDLLGKAVSDIVGEVLACGAFEGEVACMERVWHAPVKNEMRYFHSVQTPVFTGFEWLVHSATAAMSAAGYEAFLTRNGGPALVHHF</sequence>
<dbReference type="Gene3D" id="1.10.260.40">
    <property type="entry name" value="lambda repressor-like DNA-binding domains"/>
    <property type="match status" value="1"/>
</dbReference>
<dbReference type="RefSeq" id="WP_371393496.1">
    <property type="nucleotide sequence ID" value="NZ_CP163421.1"/>
</dbReference>
<keyword evidence="3" id="KW-1185">Reference proteome</keyword>
<dbReference type="PROSITE" id="PS50943">
    <property type="entry name" value="HTH_CROC1"/>
    <property type="match status" value="1"/>
</dbReference>
<dbReference type="SMART" id="SM00530">
    <property type="entry name" value="HTH_XRE"/>
    <property type="match status" value="1"/>
</dbReference>
<dbReference type="Proteomes" id="UP001596024">
    <property type="component" value="Unassembled WGS sequence"/>
</dbReference>
<feature type="domain" description="HTH cro/C1-type" evidence="1">
    <location>
        <begin position="20"/>
        <end position="75"/>
    </location>
</feature>
<dbReference type="InterPro" id="IPR001387">
    <property type="entry name" value="Cro/C1-type_HTH"/>
</dbReference>
<evidence type="ECO:0000313" key="3">
    <source>
        <dbReference type="Proteomes" id="UP001596024"/>
    </source>
</evidence>
<name>A0ABV9NDT5_9PROT</name>
<proteinExistence type="predicted"/>
<gene>
    <name evidence="2" type="ORF">ACFPB0_09130</name>
</gene>
<dbReference type="SUPFAM" id="SSF47413">
    <property type="entry name" value="lambda repressor-like DNA-binding domains"/>
    <property type="match status" value="1"/>
</dbReference>
<dbReference type="Pfam" id="PF01381">
    <property type="entry name" value="HTH_3"/>
    <property type="match status" value="1"/>
</dbReference>
<dbReference type="InterPro" id="IPR010982">
    <property type="entry name" value="Lambda_DNA-bd_dom_sf"/>
</dbReference>
<reference evidence="3" key="1">
    <citation type="journal article" date="2019" name="Int. J. Syst. Evol. Microbiol.">
        <title>The Global Catalogue of Microorganisms (GCM) 10K type strain sequencing project: providing services to taxonomists for standard genome sequencing and annotation.</title>
        <authorList>
            <consortium name="The Broad Institute Genomics Platform"/>
            <consortium name="The Broad Institute Genome Sequencing Center for Infectious Disease"/>
            <person name="Wu L."/>
            <person name="Ma J."/>
        </authorList>
    </citation>
    <scope>NUCLEOTIDE SEQUENCE [LARGE SCALE GENOMIC DNA]</scope>
    <source>
        <strain evidence="3">CCUG 62981</strain>
    </source>
</reference>
<accession>A0ABV9NDT5</accession>
<dbReference type="CDD" id="cd00093">
    <property type="entry name" value="HTH_XRE"/>
    <property type="match status" value="1"/>
</dbReference>
<evidence type="ECO:0000259" key="1">
    <source>
        <dbReference type="PROSITE" id="PS50943"/>
    </source>
</evidence>